<reference evidence="1 2" key="1">
    <citation type="submission" date="2021-03" db="EMBL/GenBank/DDBJ databases">
        <title>Genomic Encyclopedia of Type Strains, Phase IV (KMG-IV): sequencing the most valuable type-strain genomes for metagenomic binning, comparative biology and taxonomic classification.</title>
        <authorList>
            <person name="Goeker M."/>
        </authorList>
    </citation>
    <scope>NUCLEOTIDE SEQUENCE [LARGE SCALE GENOMIC DNA]</scope>
    <source>
        <strain evidence="1 2">DSM 14349</strain>
    </source>
</reference>
<comment type="caution">
    <text evidence="1">The sequence shown here is derived from an EMBL/GenBank/DDBJ whole genome shotgun (WGS) entry which is preliminary data.</text>
</comment>
<evidence type="ECO:0000313" key="1">
    <source>
        <dbReference type="EMBL" id="MBP1903738.1"/>
    </source>
</evidence>
<sequence>MKPEAIFYMGVYGGKNHEGVWKEDTYSPKRFFSFHDEAIIQETVSNMFMIEPFRMIPLDGEFDFYSKILKTK</sequence>
<keyword evidence="2" id="KW-1185">Reference proteome</keyword>
<proteinExistence type="predicted"/>
<protein>
    <submittedName>
        <fullName evidence="1">Uncharacterized protein</fullName>
    </submittedName>
</protein>
<organism evidence="1 2">
    <name type="scientific">Paenibacillus turicensis</name>
    <dbReference type="NCBI Taxonomy" id="160487"/>
    <lineage>
        <taxon>Bacteria</taxon>
        <taxon>Bacillati</taxon>
        <taxon>Bacillota</taxon>
        <taxon>Bacilli</taxon>
        <taxon>Bacillales</taxon>
        <taxon>Paenibacillaceae</taxon>
        <taxon>Paenibacillus</taxon>
    </lineage>
</organism>
<evidence type="ECO:0000313" key="2">
    <source>
        <dbReference type="Proteomes" id="UP001519272"/>
    </source>
</evidence>
<gene>
    <name evidence="1" type="ORF">J2Z32_000350</name>
</gene>
<name>A0ABS4FMD1_9BACL</name>
<accession>A0ABS4FMD1</accession>
<dbReference type="EMBL" id="JAGGKG010000001">
    <property type="protein sequence ID" value="MBP1903738.1"/>
    <property type="molecule type" value="Genomic_DNA"/>
</dbReference>
<dbReference type="Proteomes" id="UP001519272">
    <property type="component" value="Unassembled WGS sequence"/>
</dbReference>
<dbReference type="RefSeq" id="WP_210087402.1">
    <property type="nucleotide sequence ID" value="NZ_JAGGKG010000001.1"/>
</dbReference>